<keyword evidence="2" id="KW-0812">Transmembrane</keyword>
<organism evidence="3">
    <name type="scientific">Drosophila melanogaster</name>
    <name type="common">Fruit fly</name>
    <dbReference type="NCBI Taxonomy" id="7227"/>
    <lineage>
        <taxon>Eukaryota</taxon>
        <taxon>Metazoa</taxon>
        <taxon>Ecdysozoa</taxon>
        <taxon>Arthropoda</taxon>
        <taxon>Hexapoda</taxon>
        <taxon>Insecta</taxon>
        <taxon>Pterygota</taxon>
        <taxon>Neoptera</taxon>
        <taxon>Endopterygota</taxon>
        <taxon>Diptera</taxon>
        <taxon>Brachycera</taxon>
        <taxon>Muscomorpha</taxon>
        <taxon>Ephydroidea</taxon>
        <taxon>Drosophilidae</taxon>
        <taxon>Drosophila</taxon>
        <taxon>Sophophora</taxon>
    </lineage>
</organism>
<evidence type="ECO:0000313" key="3">
    <source>
        <dbReference type="EMBL" id="DAA03511.1"/>
    </source>
</evidence>
<dbReference type="EMBL" id="BK003312">
    <property type="protein sequence ID" value="DAA03511.1"/>
    <property type="molecule type" value="Genomic_DNA"/>
</dbReference>
<feature type="region of interest" description="Disordered" evidence="1">
    <location>
        <begin position="41"/>
        <end position="64"/>
    </location>
</feature>
<reference evidence="3" key="1">
    <citation type="journal article" date="2003" name="Genome Biol.">
        <title>An integrated gene annotation and transcriptional profiling approach towards the full gene content of the Drosophila genome.</title>
        <authorList>
            <person name="Hild M."/>
            <person name="Beckmann B."/>
            <person name="Haas S.A."/>
            <person name="Koch B."/>
            <person name="Solovyev V."/>
            <person name="Busold C."/>
            <person name="Fellenberg K."/>
            <person name="Boutros M."/>
            <person name="Vingron M."/>
            <person name="Sauer F."/>
            <person name="Hoheisel J.D."/>
            <person name="Paro R."/>
        </authorList>
    </citation>
    <scope>NUCLEOTIDE SEQUENCE</scope>
</reference>
<gene>
    <name evidence="3" type="ORF">HDC00783</name>
</gene>
<keyword evidence="2" id="KW-1133">Transmembrane helix</keyword>
<evidence type="ECO:0000256" key="2">
    <source>
        <dbReference type="SAM" id="Phobius"/>
    </source>
</evidence>
<keyword evidence="2" id="KW-0472">Membrane</keyword>
<protein>
    <submittedName>
        <fullName evidence="3">HDC00783</fullName>
    </submittedName>
</protein>
<evidence type="ECO:0000256" key="1">
    <source>
        <dbReference type="SAM" id="MobiDB-lite"/>
    </source>
</evidence>
<sequence>MDTSIVIVIVIVIAIAIDFDIDIPGLQLELLLSRILGLKRQNQGSNKAATRTATHRTTPKDDKD</sequence>
<name>Q6IHV4_DROME</name>
<feature type="transmembrane region" description="Helical" evidence="2">
    <location>
        <begin position="6"/>
        <end position="32"/>
    </location>
</feature>
<proteinExistence type="predicted"/>
<accession>Q6IHV4</accession>
<dbReference type="AlphaFoldDB" id="Q6IHV4"/>